<gene>
    <name evidence="3" type="ORF">QEH59_11720</name>
</gene>
<reference evidence="3 4" key="1">
    <citation type="submission" date="2023-04" db="EMBL/GenBank/DDBJ databases">
        <title>A novel bacteria isolated from coastal sediment.</title>
        <authorList>
            <person name="Liu X.-J."/>
            <person name="Du Z.-J."/>
        </authorList>
    </citation>
    <scope>NUCLEOTIDE SEQUENCE [LARGE SCALE GENOMIC DNA]</scope>
    <source>
        <strain evidence="3 4">SDUM461004</strain>
    </source>
</reference>
<comment type="caution">
    <text evidence="3">The sequence shown here is derived from an EMBL/GenBank/DDBJ whole genome shotgun (WGS) entry which is preliminary data.</text>
</comment>
<feature type="coiled-coil region" evidence="1">
    <location>
        <begin position="494"/>
        <end position="528"/>
    </location>
</feature>
<dbReference type="Proteomes" id="UP001243717">
    <property type="component" value="Unassembled WGS sequence"/>
</dbReference>
<accession>A0ABU1AK65</accession>
<keyword evidence="1" id="KW-0175">Coiled coil</keyword>
<feature type="region of interest" description="Disordered" evidence="2">
    <location>
        <begin position="615"/>
        <end position="686"/>
    </location>
</feature>
<evidence type="ECO:0000313" key="4">
    <source>
        <dbReference type="Proteomes" id="UP001243717"/>
    </source>
</evidence>
<dbReference type="EMBL" id="JARXIC010000018">
    <property type="protein sequence ID" value="MDQ8195097.1"/>
    <property type="molecule type" value="Genomic_DNA"/>
</dbReference>
<organism evidence="3 4">
    <name type="scientific">Thalassobacterium sedimentorum</name>
    <dbReference type="NCBI Taxonomy" id="3041258"/>
    <lineage>
        <taxon>Bacteria</taxon>
        <taxon>Pseudomonadati</taxon>
        <taxon>Verrucomicrobiota</taxon>
        <taxon>Opitutia</taxon>
        <taxon>Puniceicoccales</taxon>
        <taxon>Coraliomargaritaceae</taxon>
        <taxon>Thalassobacterium</taxon>
    </lineage>
</organism>
<feature type="coiled-coil region" evidence="1">
    <location>
        <begin position="334"/>
        <end position="368"/>
    </location>
</feature>
<evidence type="ECO:0000256" key="2">
    <source>
        <dbReference type="SAM" id="MobiDB-lite"/>
    </source>
</evidence>
<feature type="compositionally biased region" description="Basic and acidic residues" evidence="2">
    <location>
        <begin position="658"/>
        <end position="668"/>
    </location>
</feature>
<proteinExistence type="predicted"/>
<evidence type="ECO:0000256" key="1">
    <source>
        <dbReference type="SAM" id="Coils"/>
    </source>
</evidence>
<sequence length="686" mass="79258">MSVEKKIGALEQHQYLGIWKKTSSPTDIRTVRTGITAYLCEHMKDGVNKEAARANNHPNHLKRGLDYLTKEVSGRLKVYGFLREDVLKLTGQIPHKMDNDDLVEACLQVWETRLKQKNIKRVAHKYILSLPPDLCQVMAKTGHSADEVLQTSVRKTMRRYQEKYYPDQKIGYLVGIHHDRAHIHAHVMLFPTTGSGKLLRVTDEGKERGDRKPFQFMKEIANKAVSRFFEREIKGQSPASIRSPSRFTQSKLLALAVRTKMRKNVALRELSDQEKQLWQAQQYESLLSADEHQQRDALREGYEEQEKHFDMLMEVRINDPQGLTDRVVANRMLREEQAEQLKKLLKQKKQLNEKMRQLRAGKQALFEDLGKWQRYRFPRGSISESGNDLRDPNIADWLVETMARSDEFGDMVRKYVAKKQADDERIELPKQFLRAMAGANNPVAAEKFTEKDRFTRQCIQYSGGKIVGPAFSMLDRYYRQDAALSKYSQKDFVKEFLLAAIETHRSELQSVREQNSEIQRKMAGLRVDQAASKIKEDVIDAAIRGRKPAFLEEYSFWQLTQQEIPIDGLTVIKRGRQNTYKPKTEKKKHFNVDMTVILQKLREHRMAVKFTIYGGVAPAPPDPTQSKSLPIEQPKDIVRPKNTVTEVEEENQSITPEAKSEEFEDHTIKKPPINKNAPGSDIGMDR</sequence>
<keyword evidence="4" id="KW-1185">Reference proteome</keyword>
<dbReference type="RefSeq" id="WP_308985557.1">
    <property type="nucleotide sequence ID" value="NZ_JARXIC010000018.1"/>
</dbReference>
<evidence type="ECO:0000313" key="3">
    <source>
        <dbReference type="EMBL" id="MDQ8195097.1"/>
    </source>
</evidence>
<protein>
    <recommendedName>
        <fullName evidence="5">Relaxase/mobilization nuclease domain-containing protein</fullName>
    </recommendedName>
</protein>
<evidence type="ECO:0008006" key="5">
    <source>
        <dbReference type="Google" id="ProtNLM"/>
    </source>
</evidence>
<name>A0ABU1AK65_9BACT</name>